<accession>A0A6L7IUQ4</accession>
<sequence>MNPDANAANAPATPLAPPAALLRNACVDAAPLFAPPGFEGPDEAGERGSWEAMAHLAGEAVTTPRAAARRAFERELLVAGLPLAALPVESLHKPWCTPDGVMRASRGMYGGESAQHVRALCDACGLSVPPAFAAMPDHLTLLLELLAFFLEAGAEPSARMLVHDHFDWLGAYDATLAARAEQAAGAPAFDEEKRRDLAEGIAFMRGVVRSIDGAVHGWAEGTA</sequence>
<evidence type="ECO:0000313" key="1">
    <source>
        <dbReference type="EMBL" id="QOS68772.1"/>
    </source>
</evidence>
<dbReference type="EMBL" id="CP063310">
    <property type="protein sequence ID" value="QOS68772.1"/>
    <property type="molecule type" value="Genomic_DNA"/>
</dbReference>
<name>A0A6L7IUQ4_9ACTN</name>
<dbReference type="SUPFAM" id="SSF89155">
    <property type="entry name" value="TorD-like"/>
    <property type="match status" value="1"/>
</dbReference>
<proteinExistence type="predicted"/>
<evidence type="ECO:0000313" key="2">
    <source>
        <dbReference type="Proteomes" id="UP000478463"/>
    </source>
</evidence>
<dbReference type="KEGG" id="egd:GS424_002565"/>
<dbReference type="Proteomes" id="UP000478463">
    <property type="component" value="Chromosome"/>
</dbReference>
<dbReference type="Gene3D" id="1.10.3480.10">
    <property type="entry name" value="TorD-like"/>
    <property type="match status" value="1"/>
</dbReference>
<dbReference type="Pfam" id="PF02613">
    <property type="entry name" value="Nitrate_red_del"/>
    <property type="match status" value="1"/>
</dbReference>
<gene>
    <name evidence="1" type="ORF">GS424_002565</name>
</gene>
<dbReference type="InterPro" id="IPR020945">
    <property type="entry name" value="DMSO/NO3_reduct_chaperone"/>
</dbReference>
<organism evidence="1 2">
    <name type="scientific">Eggerthella guodeyinii</name>
    <dbReference type="NCBI Taxonomy" id="2690837"/>
    <lineage>
        <taxon>Bacteria</taxon>
        <taxon>Bacillati</taxon>
        <taxon>Actinomycetota</taxon>
        <taxon>Coriobacteriia</taxon>
        <taxon>Eggerthellales</taxon>
        <taxon>Eggerthellaceae</taxon>
        <taxon>Eggerthella</taxon>
    </lineage>
</organism>
<dbReference type="RefSeq" id="WP_160941888.1">
    <property type="nucleotide sequence ID" value="NZ_CP063310.1"/>
</dbReference>
<dbReference type="AlphaFoldDB" id="A0A6L7IUQ4"/>
<dbReference type="InterPro" id="IPR036411">
    <property type="entry name" value="TorD-like_sf"/>
</dbReference>
<protein>
    <submittedName>
        <fullName evidence="1">Molecular chaperone TorD family protein</fullName>
    </submittedName>
</protein>
<reference evidence="1 2" key="1">
    <citation type="submission" date="2020-10" db="EMBL/GenBank/DDBJ databases">
        <title>Eggerthella sp. nov., isolated from human feces.</title>
        <authorList>
            <person name="Yajun G."/>
        </authorList>
    </citation>
    <scope>NUCLEOTIDE SEQUENCE [LARGE SCALE GENOMIC DNA]</scope>
    <source>
        <strain evidence="1 2">HF-1101</strain>
    </source>
</reference>